<protein>
    <recommendedName>
        <fullName evidence="2">LytR/CpsA/Psr regulator C-terminal domain-containing protein</fullName>
    </recommendedName>
</protein>
<dbReference type="EMBL" id="MFJD01000010">
    <property type="protein sequence ID" value="OGG01761.1"/>
    <property type="molecule type" value="Genomic_DNA"/>
</dbReference>
<keyword evidence="1" id="KW-0472">Membrane</keyword>
<feature type="transmembrane region" description="Helical" evidence="1">
    <location>
        <begin position="12"/>
        <end position="29"/>
    </location>
</feature>
<evidence type="ECO:0000313" key="3">
    <source>
        <dbReference type="EMBL" id="OGG01761.1"/>
    </source>
</evidence>
<dbReference type="Pfam" id="PF13399">
    <property type="entry name" value="LytR_C"/>
    <property type="match status" value="1"/>
</dbReference>
<evidence type="ECO:0000259" key="2">
    <source>
        <dbReference type="Pfam" id="PF13399"/>
    </source>
</evidence>
<dbReference type="Proteomes" id="UP000178448">
    <property type="component" value="Unassembled WGS sequence"/>
</dbReference>
<name>A0A1F5YNI3_9BACT</name>
<feature type="domain" description="LytR/CpsA/Psr regulator C-terminal" evidence="2">
    <location>
        <begin position="153"/>
        <end position="243"/>
    </location>
</feature>
<gene>
    <name evidence="3" type="ORF">A2Z33_00275</name>
</gene>
<keyword evidence="1" id="KW-0812">Transmembrane</keyword>
<organism evidence="3 4">
    <name type="scientific">Candidatus Gottesmanbacteria bacterium RBG_16_52_11</name>
    <dbReference type="NCBI Taxonomy" id="1798374"/>
    <lineage>
        <taxon>Bacteria</taxon>
        <taxon>Candidatus Gottesmaniibacteriota</taxon>
    </lineage>
</organism>
<dbReference type="Gene3D" id="3.30.70.2390">
    <property type="match status" value="1"/>
</dbReference>
<evidence type="ECO:0000256" key="1">
    <source>
        <dbReference type="SAM" id="Phobius"/>
    </source>
</evidence>
<comment type="caution">
    <text evidence="3">The sequence shown here is derived from an EMBL/GenBank/DDBJ whole genome shotgun (WGS) entry which is preliminary data.</text>
</comment>
<keyword evidence="1" id="KW-1133">Transmembrane helix</keyword>
<reference evidence="3 4" key="1">
    <citation type="journal article" date="2016" name="Nat. Commun.">
        <title>Thousands of microbial genomes shed light on interconnected biogeochemical processes in an aquifer system.</title>
        <authorList>
            <person name="Anantharaman K."/>
            <person name="Brown C.T."/>
            <person name="Hug L.A."/>
            <person name="Sharon I."/>
            <person name="Castelle C.J."/>
            <person name="Probst A.J."/>
            <person name="Thomas B.C."/>
            <person name="Singh A."/>
            <person name="Wilkins M.J."/>
            <person name="Karaoz U."/>
            <person name="Brodie E.L."/>
            <person name="Williams K.H."/>
            <person name="Hubbard S.S."/>
            <person name="Banfield J.F."/>
        </authorList>
    </citation>
    <scope>NUCLEOTIDE SEQUENCE [LARGE SCALE GENOMIC DNA]</scope>
</reference>
<evidence type="ECO:0000313" key="4">
    <source>
        <dbReference type="Proteomes" id="UP000178448"/>
    </source>
</evidence>
<accession>A0A1F5YNI3</accession>
<dbReference type="InterPro" id="IPR027381">
    <property type="entry name" value="LytR/CpsA/Psr_C"/>
</dbReference>
<proteinExistence type="predicted"/>
<dbReference type="AlphaFoldDB" id="A0A1F5YNI3"/>
<sequence>MTSGRKKLTVGLIFVLVIAALGTSLYFFVQYRRTQALLKNPAEAAKLEQQQILKKIATLIDLPAGEEPTAATITDVSKLKDQPFFSTAVVGDRLFFFPNAKRAILYRPSTGKIIKMTEIQDSPVTNPEVAGAAVTPAPGTATPSPTPVKKFNLAIYNGTTTPRLANNLETFLTGRNAPYTVVSKANAAKQDPEYPGTLVIDLTGSEGAAADSLAALIGGKTGTLPAGETKPEADLLVILGRDYSPNPTGQ</sequence>